<comment type="caution">
    <text evidence="2">The sequence shown here is derived from an EMBL/GenBank/DDBJ whole genome shotgun (WGS) entry which is preliminary data.</text>
</comment>
<gene>
    <name evidence="2" type="ORF">D0Y65_038141</name>
</gene>
<feature type="transmembrane region" description="Helical" evidence="1">
    <location>
        <begin position="114"/>
        <end position="134"/>
    </location>
</feature>
<dbReference type="Pfam" id="PF11255">
    <property type="entry name" value="DUF3054"/>
    <property type="match status" value="1"/>
</dbReference>
<organism evidence="2 3">
    <name type="scientific">Glycine soja</name>
    <name type="common">Wild soybean</name>
    <dbReference type="NCBI Taxonomy" id="3848"/>
    <lineage>
        <taxon>Eukaryota</taxon>
        <taxon>Viridiplantae</taxon>
        <taxon>Streptophyta</taxon>
        <taxon>Embryophyta</taxon>
        <taxon>Tracheophyta</taxon>
        <taxon>Spermatophyta</taxon>
        <taxon>Magnoliopsida</taxon>
        <taxon>eudicotyledons</taxon>
        <taxon>Gunneridae</taxon>
        <taxon>Pentapetalae</taxon>
        <taxon>rosids</taxon>
        <taxon>fabids</taxon>
        <taxon>Fabales</taxon>
        <taxon>Fabaceae</taxon>
        <taxon>Papilionoideae</taxon>
        <taxon>50 kb inversion clade</taxon>
        <taxon>NPAAA clade</taxon>
        <taxon>indigoferoid/millettioid clade</taxon>
        <taxon>Phaseoleae</taxon>
        <taxon>Glycine</taxon>
        <taxon>Glycine subgen. Soja</taxon>
    </lineage>
</organism>
<evidence type="ECO:0000313" key="2">
    <source>
        <dbReference type="EMBL" id="RZB68220.1"/>
    </source>
</evidence>
<dbReference type="EMBL" id="QZWG01000014">
    <property type="protein sequence ID" value="RZB68220.1"/>
    <property type="molecule type" value="Genomic_DNA"/>
</dbReference>
<sequence>MILVSRIQVHCGGAMFSKCSSLLSLPEFITVTNPPTFSNPAPKFIPRRRSSTRPFHLTLAKAEGNLDSDSPSTSSSSPSPFATDQTVFVTGEDVPLEGVIQFEKPTSSPPFEKWGRVALLAGADVLALFVFATIGRYSHGLSVLDLETLRTADPFIAGWFLGAYFLGGFGEDGRGMNGLYKGVVATTKSWAVGIPIGIVIRAAASGHLPNYGFVLVSLGSTAVLLITFRALLYAILPVDNSKKSDDYRRGSPFELFEVYNPFIFVRSQDILFLVPLQSLESGVHFM</sequence>
<dbReference type="Proteomes" id="UP000289340">
    <property type="component" value="Chromosome 14"/>
</dbReference>
<dbReference type="AlphaFoldDB" id="A0A445H3J7"/>
<accession>A0A445H3J7</accession>
<keyword evidence="1" id="KW-1133">Transmembrane helix</keyword>
<feature type="transmembrane region" description="Helical" evidence="1">
    <location>
        <begin position="210"/>
        <end position="236"/>
    </location>
</feature>
<evidence type="ECO:0000256" key="1">
    <source>
        <dbReference type="SAM" id="Phobius"/>
    </source>
</evidence>
<keyword evidence="3" id="KW-1185">Reference proteome</keyword>
<dbReference type="PANTHER" id="PTHR35283">
    <property type="entry name" value="T12C22.21 PROTEIN"/>
    <property type="match status" value="1"/>
</dbReference>
<keyword evidence="1" id="KW-0812">Transmembrane</keyword>
<feature type="transmembrane region" description="Helical" evidence="1">
    <location>
        <begin position="182"/>
        <end position="204"/>
    </location>
</feature>
<keyword evidence="1" id="KW-0472">Membrane</keyword>
<reference evidence="2 3" key="1">
    <citation type="submission" date="2018-09" db="EMBL/GenBank/DDBJ databases">
        <title>A high-quality reference genome of wild soybean provides a powerful tool to mine soybean genomes.</title>
        <authorList>
            <person name="Xie M."/>
            <person name="Chung C.Y.L."/>
            <person name="Li M.-W."/>
            <person name="Wong F.-L."/>
            <person name="Chan T.-F."/>
            <person name="Lam H.-M."/>
        </authorList>
    </citation>
    <scope>NUCLEOTIDE SEQUENCE [LARGE SCALE GENOMIC DNA]</scope>
    <source>
        <strain evidence="3">cv. W05</strain>
        <tissue evidence="2">Hypocotyl of etiolated seedlings</tissue>
    </source>
</reference>
<name>A0A445H3J7_GLYSO</name>
<dbReference type="InterPro" id="IPR021414">
    <property type="entry name" value="DUF3054"/>
</dbReference>
<dbReference type="PANTHER" id="PTHR35283:SF3">
    <property type="entry name" value="T12C22.21 PROTEIN"/>
    <property type="match status" value="1"/>
</dbReference>
<proteinExistence type="predicted"/>
<protein>
    <recommendedName>
        <fullName evidence="4">Transmembrane protein</fullName>
    </recommendedName>
</protein>
<evidence type="ECO:0008006" key="4">
    <source>
        <dbReference type="Google" id="ProtNLM"/>
    </source>
</evidence>
<evidence type="ECO:0000313" key="3">
    <source>
        <dbReference type="Proteomes" id="UP000289340"/>
    </source>
</evidence>
<feature type="transmembrane region" description="Helical" evidence="1">
    <location>
        <begin position="154"/>
        <end position="170"/>
    </location>
</feature>